<reference evidence="2" key="1">
    <citation type="journal article" date="2020" name="Stud. Mycol.">
        <title>101 Dothideomycetes genomes: a test case for predicting lifestyles and emergence of pathogens.</title>
        <authorList>
            <person name="Haridas S."/>
            <person name="Albert R."/>
            <person name="Binder M."/>
            <person name="Bloem J."/>
            <person name="Labutti K."/>
            <person name="Salamov A."/>
            <person name="Andreopoulos B."/>
            <person name="Baker S."/>
            <person name="Barry K."/>
            <person name="Bills G."/>
            <person name="Bluhm B."/>
            <person name="Cannon C."/>
            <person name="Castanera R."/>
            <person name="Culley D."/>
            <person name="Daum C."/>
            <person name="Ezra D."/>
            <person name="Gonzalez J."/>
            <person name="Henrissat B."/>
            <person name="Kuo A."/>
            <person name="Liang C."/>
            <person name="Lipzen A."/>
            <person name="Lutzoni F."/>
            <person name="Magnuson J."/>
            <person name="Mondo S."/>
            <person name="Nolan M."/>
            <person name="Ohm R."/>
            <person name="Pangilinan J."/>
            <person name="Park H.-J."/>
            <person name="Ramirez L."/>
            <person name="Alfaro M."/>
            <person name="Sun H."/>
            <person name="Tritt A."/>
            <person name="Yoshinaga Y."/>
            <person name="Zwiers L.-H."/>
            <person name="Turgeon B."/>
            <person name="Goodwin S."/>
            <person name="Spatafora J."/>
            <person name="Crous P."/>
            <person name="Grigoriev I."/>
        </authorList>
    </citation>
    <scope>NUCLEOTIDE SEQUENCE</scope>
    <source>
        <strain evidence="2">CBS 121739</strain>
    </source>
</reference>
<evidence type="ECO:0000313" key="3">
    <source>
        <dbReference type="Proteomes" id="UP000799437"/>
    </source>
</evidence>
<dbReference type="Proteomes" id="UP000799437">
    <property type="component" value="Unassembled WGS sequence"/>
</dbReference>
<name>A0A6A6W1D2_9PEZI</name>
<evidence type="ECO:0000313" key="2">
    <source>
        <dbReference type="EMBL" id="KAF2755387.1"/>
    </source>
</evidence>
<accession>A0A6A6W1D2</accession>
<dbReference type="RefSeq" id="XP_033597838.1">
    <property type="nucleotide sequence ID" value="XM_033750143.1"/>
</dbReference>
<dbReference type="GeneID" id="54491197"/>
<evidence type="ECO:0000256" key="1">
    <source>
        <dbReference type="SAM" id="MobiDB-lite"/>
    </source>
</evidence>
<keyword evidence="3" id="KW-1185">Reference proteome</keyword>
<dbReference type="EMBL" id="ML996577">
    <property type="protein sequence ID" value="KAF2755387.1"/>
    <property type="molecule type" value="Genomic_DNA"/>
</dbReference>
<feature type="compositionally biased region" description="Polar residues" evidence="1">
    <location>
        <begin position="117"/>
        <end position="126"/>
    </location>
</feature>
<proteinExistence type="predicted"/>
<protein>
    <submittedName>
        <fullName evidence="2">Uncharacterized protein</fullName>
    </submittedName>
</protein>
<feature type="region of interest" description="Disordered" evidence="1">
    <location>
        <begin position="82"/>
        <end position="126"/>
    </location>
</feature>
<dbReference type="AlphaFoldDB" id="A0A6A6W1D2"/>
<organism evidence="2 3">
    <name type="scientific">Pseudovirgaria hyperparasitica</name>
    <dbReference type="NCBI Taxonomy" id="470096"/>
    <lineage>
        <taxon>Eukaryota</taxon>
        <taxon>Fungi</taxon>
        <taxon>Dikarya</taxon>
        <taxon>Ascomycota</taxon>
        <taxon>Pezizomycotina</taxon>
        <taxon>Dothideomycetes</taxon>
        <taxon>Dothideomycetes incertae sedis</taxon>
        <taxon>Acrospermales</taxon>
        <taxon>Acrospermaceae</taxon>
        <taxon>Pseudovirgaria</taxon>
    </lineage>
</organism>
<gene>
    <name evidence="2" type="ORF">EJ05DRAFT_99963</name>
</gene>
<sequence length="269" mass="30326">MARLRGRQHGRRGVADVCIDYFGPCSVFGKVVLIQSHQNNDLHETQIHHKIMQHIGVHTTDTNQSPAMPLFSIHKVRRIKGNQIRKSQPYPPPKCTPKHQRNKAQNEQPYKHANPKQHITQSSNATPKIHTAMIDPDSTAMHTVTNLHHLPPTTCTIVRMPAALQPSYASRSAQLPAYYSTSLMHPTHVPSHLDVQYPGPRRKMQDAVATARCIGIYLPIYNTYTIATTRSGNPCNACRSPTALRRWPLLTHPPAHSLTFLICMHHRSN</sequence>